<accession>A0A2X3JAZ9</accession>
<dbReference type="EMBL" id="UAVU01000010">
    <property type="protein sequence ID" value="SQC93123.1"/>
    <property type="molecule type" value="Genomic_DNA"/>
</dbReference>
<proteinExistence type="predicted"/>
<evidence type="ECO:0000313" key="2">
    <source>
        <dbReference type="Proteomes" id="UP000251197"/>
    </source>
</evidence>
<sequence length="92" mass="10724">MMRPCTTMWMCTRRAGHCCGGHHAKGCDKQQCNYFFHILTLPECINAVCIIRPNAEMIILDGYFLLMTTNHFRPHIVCLHQIIGRRFSIFTH</sequence>
<name>A0A2X3JAZ9_9ENTR</name>
<gene>
    <name evidence="1" type="ORF">NCTC12120_06237</name>
</gene>
<evidence type="ECO:0000313" key="1">
    <source>
        <dbReference type="EMBL" id="SQC93123.1"/>
    </source>
</evidence>
<reference evidence="1 2" key="1">
    <citation type="submission" date="2018-06" db="EMBL/GenBank/DDBJ databases">
        <authorList>
            <consortium name="Pathogen Informatics"/>
            <person name="Doyle S."/>
        </authorList>
    </citation>
    <scope>NUCLEOTIDE SEQUENCE [LARGE SCALE GENOMIC DNA]</scope>
    <source>
        <strain evidence="1 2">NCTC12120</strain>
    </source>
</reference>
<organism evidence="1 2">
    <name type="scientific">Cedecea neteri</name>
    <dbReference type="NCBI Taxonomy" id="158822"/>
    <lineage>
        <taxon>Bacteria</taxon>
        <taxon>Pseudomonadati</taxon>
        <taxon>Pseudomonadota</taxon>
        <taxon>Gammaproteobacteria</taxon>
        <taxon>Enterobacterales</taxon>
        <taxon>Enterobacteriaceae</taxon>
        <taxon>Cedecea</taxon>
    </lineage>
</organism>
<dbReference type="AlphaFoldDB" id="A0A2X3JAZ9"/>
<protein>
    <submittedName>
        <fullName evidence="1">Uncharacterized protein</fullName>
    </submittedName>
</protein>
<dbReference type="Proteomes" id="UP000251197">
    <property type="component" value="Unassembled WGS sequence"/>
</dbReference>